<feature type="chain" id="PRO_5045445084" description="Glycoside hydrolase family 28" evidence="1">
    <location>
        <begin position="34"/>
        <end position="437"/>
    </location>
</feature>
<organism evidence="2 3">
    <name type="scientific">Niabella pedocola</name>
    <dbReference type="NCBI Taxonomy" id="1752077"/>
    <lineage>
        <taxon>Bacteria</taxon>
        <taxon>Pseudomonadati</taxon>
        <taxon>Bacteroidota</taxon>
        <taxon>Chitinophagia</taxon>
        <taxon>Chitinophagales</taxon>
        <taxon>Chitinophagaceae</taxon>
        <taxon>Niabella</taxon>
    </lineage>
</organism>
<dbReference type="EMBL" id="JAJNEC010000004">
    <property type="protein sequence ID" value="MCD2422425.1"/>
    <property type="molecule type" value="Genomic_DNA"/>
</dbReference>
<evidence type="ECO:0008006" key="4">
    <source>
        <dbReference type="Google" id="ProtNLM"/>
    </source>
</evidence>
<dbReference type="InterPro" id="IPR012334">
    <property type="entry name" value="Pectin_lyas_fold"/>
</dbReference>
<accession>A0ABS8PNI6</accession>
<dbReference type="SUPFAM" id="SSF51126">
    <property type="entry name" value="Pectin lyase-like"/>
    <property type="match status" value="1"/>
</dbReference>
<dbReference type="InterPro" id="IPR011050">
    <property type="entry name" value="Pectin_lyase_fold/virulence"/>
</dbReference>
<reference evidence="2 3" key="1">
    <citation type="submission" date="2021-11" db="EMBL/GenBank/DDBJ databases">
        <title>Genomic of Niabella pedocola.</title>
        <authorList>
            <person name="Wu T."/>
        </authorList>
    </citation>
    <scope>NUCLEOTIDE SEQUENCE [LARGE SCALE GENOMIC DNA]</scope>
    <source>
        <strain evidence="2 3">JCM 31011</strain>
    </source>
</reference>
<dbReference type="RefSeq" id="WP_231003407.1">
    <property type="nucleotide sequence ID" value="NZ_JAJNEC010000004.1"/>
</dbReference>
<keyword evidence="3" id="KW-1185">Reference proteome</keyword>
<keyword evidence="1" id="KW-0732">Signal</keyword>
<comment type="caution">
    <text evidence="2">The sequence shown here is derived from an EMBL/GenBank/DDBJ whole genome shotgun (WGS) entry which is preliminary data.</text>
</comment>
<name>A0ABS8PNI6_9BACT</name>
<evidence type="ECO:0000313" key="3">
    <source>
        <dbReference type="Proteomes" id="UP001199816"/>
    </source>
</evidence>
<dbReference type="Proteomes" id="UP001199816">
    <property type="component" value="Unassembled WGS sequence"/>
</dbReference>
<feature type="signal peptide" evidence="1">
    <location>
        <begin position="1"/>
        <end position="33"/>
    </location>
</feature>
<dbReference type="Gene3D" id="2.160.20.10">
    <property type="entry name" value="Single-stranded right-handed beta-helix, Pectin lyase-like"/>
    <property type="match status" value="1"/>
</dbReference>
<evidence type="ECO:0000256" key="1">
    <source>
        <dbReference type="SAM" id="SignalP"/>
    </source>
</evidence>
<evidence type="ECO:0000313" key="2">
    <source>
        <dbReference type="EMBL" id="MCD2422425.1"/>
    </source>
</evidence>
<protein>
    <recommendedName>
        <fullName evidence="4">Glycoside hydrolase family 28</fullName>
    </recommendedName>
</protein>
<gene>
    <name evidence="2" type="ORF">LQ567_06600</name>
</gene>
<sequence>MIFFSSFNIRYGKIRTLFSTAAFWLLSLPAAHAAWPITPNDFKGTDTERIQKAVDKAKTHAKTVTIPAFNSNGTMIWKIDKAILLPSDMTILLDNCVLQLSDSCRDNLFRSDNVGVGIANPVWNKNIALIGIGNVILKGADNPRATGDGLRKLVSAYDANHSKGRISYGSDAGMPGRKQLSDWRNFMILMAYVDGFKLRNVRFEYAHSWAVTFERVHHAALSDLVFFTPQFRWIRGEKVATYNNDAINLREGCKYFQITNITGINGDDCIALSALDLGTAYHSNGNINSYQVTSTQHQGASDDIEQIYITNIKTNYTGVALRASDSAGIHHIFINGVTSITDPEIPPPYNGSPYTILLGNLGYGVPAMAHKIHHIYVSNITGDGLNLIEVKSPVADCVFMNGVYTGSKAAAAITYQGQTQAESQRIKEVNLVKTEAP</sequence>
<proteinExistence type="predicted"/>